<reference evidence="1" key="1">
    <citation type="submission" date="2020-11" db="EMBL/GenBank/DDBJ databases">
        <authorList>
            <person name="Koelle M."/>
            <person name="Horta M.A.C."/>
            <person name="Nowrousian M."/>
            <person name="Ohm R.A."/>
            <person name="Benz P."/>
            <person name="Pilgard A."/>
        </authorList>
    </citation>
    <scope>NUCLEOTIDE SEQUENCE</scope>
    <source>
        <strain evidence="1">FPRL280</strain>
    </source>
</reference>
<dbReference type="EMBL" id="JADOXO010000091">
    <property type="protein sequence ID" value="KAF9814221.1"/>
    <property type="molecule type" value="Genomic_DNA"/>
</dbReference>
<dbReference type="SUPFAM" id="SSF52047">
    <property type="entry name" value="RNI-like"/>
    <property type="match status" value="1"/>
</dbReference>
<reference evidence="1" key="2">
    <citation type="journal article" name="Front. Microbiol.">
        <title>Degradative Capacity of Two Strains of Rhodonia placenta: From Phenotype to Genotype.</title>
        <authorList>
            <person name="Kolle M."/>
            <person name="Horta M.A.C."/>
            <person name="Nowrousian M."/>
            <person name="Ohm R.A."/>
            <person name="Benz J.P."/>
            <person name="Pilgard A."/>
        </authorList>
    </citation>
    <scope>NUCLEOTIDE SEQUENCE</scope>
    <source>
        <strain evidence="1">FPRL280</strain>
    </source>
</reference>
<evidence type="ECO:0000313" key="1">
    <source>
        <dbReference type="EMBL" id="KAF9814221.1"/>
    </source>
</evidence>
<comment type="caution">
    <text evidence="1">The sequence shown here is derived from an EMBL/GenBank/DDBJ whole genome shotgun (WGS) entry which is preliminary data.</text>
</comment>
<name>A0A8H7P2E6_9APHY</name>
<protein>
    <submittedName>
        <fullName evidence="1">Uncharacterized protein</fullName>
    </submittedName>
</protein>
<dbReference type="Gene3D" id="3.80.10.10">
    <property type="entry name" value="Ribonuclease Inhibitor"/>
    <property type="match status" value="1"/>
</dbReference>
<accession>A0A8H7P2E6</accession>
<proteinExistence type="predicted"/>
<gene>
    <name evidence="1" type="ORF">IEO21_05232</name>
</gene>
<sequence length="349" mass="38961">MDNQHATVLQSQSEATETPQRRALNILEICEEIVAHNMLAQDSNHNKRVEPWQRLKTRLEPTSLESLSLTGRGFEADADSAILKKVASFEQLKELELVELSFCAAQLCELTGHLNNLSLLVIDADHWHHVDTPSSASLALGLFPFLEHLEVSGPPDKITDFMRAEDLHDLCVGIGSHCRATGMLKQLDICFTNDDVSSVGNSCPRLQSLELHWGPAPLLVERSHTLNLRTLALFARACPLLRSLKHARVHIASVEDPYFEQTEPHNLQTLSLMDSWLICNYPEQVAHSLDHLFPQCEFCTSPSGSRWKDVHIIIQELQAAKEEAETVEGALELPVGIDTDTGSARNYEL</sequence>
<dbReference type="AlphaFoldDB" id="A0A8H7P2E6"/>
<dbReference type="Proteomes" id="UP000639403">
    <property type="component" value="Unassembled WGS sequence"/>
</dbReference>
<evidence type="ECO:0000313" key="2">
    <source>
        <dbReference type="Proteomes" id="UP000639403"/>
    </source>
</evidence>
<organism evidence="1 2">
    <name type="scientific">Rhodonia placenta</name>
    <dbReference type="NCBI Taxonomy" id="104341"/>
    <lineage>
        <taxon>Eukaryota</taxon>
        <taxon>Fungi</taxon>
        <taxon>Dikarya</taxon>
        <taxon>Basidiomycota</taxon>
        <taxon>Agaricomycotina</taxon>
        <taxon>Agaricomycetes</taxon>
        <taxon>Polyporales</taxon>
        <taxon>Adustoporiaceae</taxon>
        <taxon>Rhodonia</taxon>
    </lineage>
</organism>
<dbReference type="InterPro" id="IPR032675">
    <property type="entry name" value="LRR_dom_sf"/>
</dbReference>